<dbReference type="EMBL" id="JABSTU010000005">
    <property type="protein sequence ID" value="KAH8029864.1"/>
    <property type="molecule type" value="Genomic_DNA"/>
</dbReference>
<name>A0A9J6E704_RHIMP</name>
<proteinExistence type="predicted"/>
<evidence type="ECO:0000313" key="3">
    <source>
        <dbReference type="Proteomes" id="UP000821866"/>
    </source>
</evidence>
<accession>A0A9J6E704</accession>
<reference evidence="2" key="1">
    <citation type="journal article" date="2020" name="Cell">
        <title>Large-Scale Comparative Analyses of Tick Genomes Elucidate Their Genetic Diversity and Vector Capacities.</title>
        <authorList>
            <consortium name="Tick Genome and Microbiome Consortium (TIGMIC)"/>
            <person name="Jia N."/>
            <person name="Wang J."/>
            <person name="Shi W."/>
            <person name="Du L."/>
            <person name="Sun Y."/>
            <person name="Zhan W."/>
            <person name="Jiang J.F."/>
            <person name="Wang Q."/>
            <person name="Zhang B."/>
            <person name="Ji P."/>
            <person name="Bell-Sakyi L."/>
            <person name="Cui X.M."/>
            <person name="Yuan T.T."/>
            <person name="Jiang B.G."/>
            <person name="Yang W.F."/>
            <person name="Lam T.T."/>
            <person name="Chang Q.C."/>
            <person name="Ding S.J."/>
            <person name="Wang X.J."/>
            <person name="Zhu J.G."/>
            <person name="Ruan X.D."/>
            <person name="Zhao L."/>
            <person name="Wei J.T."/>
            <person name="Ye R.Z."/>
            <person name="Que T.C."/>
            <person name="Du C.H."/>
            <person name="Zhou Y.H."/>
            <person name="Cheng J.X."/>
            <person name="Dai P.F."/>
            <person name="Guo W.B."/>
            <person name="Han X.H."/>
            <person name="Huang E.J."/>
            <person name="Li L.F."/>
            <person name="Wei W."/>
            <person name="Gao Y.C."/>
            <person name="Liu J.Z."/>
            <person name="Shao H.Z."/>
            <person name="Wang X."/>
            <person name="Wang C.C."/>
            <person name="Yang T.C."/>
            <person name="Huo Q.B."/>
            <person name="Li W."/>
            <person name="Chen H.Y."/>
            <person name="Chen S.E."/>
            <person name="Zhou L.G."/>
            <person name="Ni X.B."/>
            <person name="Tian J.H."/>
            <person name="Sheng Y."/>
            <person name="Liu T."/>
            <person name="Pan Y.S."/>
            <person name="Xia L.Y."/>
            <person name="Li J."/>
            <person name="Zhao F."/>
            <person name="Cao W.C."/>
        </authorList>
    </citation>
    <scope>NUCLEOTIDE SEQUENCE</scope>
    <source>
        <strain evidence="2">Rmic-2018</strain>
    </source>
</reference>
<evidence type="ECO:0000256" key="1">
    <source>
        <dbReference type="SAM" id="MobiDB-lite"/>
    </source>
</evidence>
<reference evidence="2" key="2">
    <citation type="submission" date="2021-09" db="EMBL/GenBank/DDBJ databases">
        <authorList>
            <person name="Jia N."/>
            <person name="Wang J."/>
            <person name="Shi W."/>
            <person name="Du L."/>
            <person name="Sun Y."/>
            <person name="Zhan W."/>
            <person name="Jiang J."/>
            <person name="Wang Q."/>
            <person name="Zhang B."/>
            <person name="Ji P."/>
            <person name="Sakyi L.B."/>
            <person name="Cui X."/>
            <person name="Yuan T."/>
            <person name="Jiang B."/>
            <person name="Yang W."/>
            <person name="Lam T.T.-Y."/>
            <person name="Chang Q."/>
            <person name="Ding S."/>
            <person name="Wang X."/>
            <person name="Zhu J."/>
            <person name="Ruan X."/>
            <person name="Zhao L."/>
            <person name="Wei J."/>
            <person name="Que T."/>
            <person name="Du C."/>
            <person name="Cheng J."/>
            <person name="Dai P."/>
            <person name="Han X."/>
            <person name="Huang E."/>
            <person name="Gao Y."/>
            <person name="Liu J."/>
            <person name="Shao H."/>
            <person name="Ye R."/>
            <person name="Li L."/>
            <person name="Wei W."/>
            <person name="Wang X."/>
            <person name="Wang C."/>
            <person name="Huo Q."/>
            <person name="Li W."/>
            <person name="Guo W."/>
            <person name="Chen H."/>
            <person name="Chen S."/>
            <person name="Zhou L."/>
            <person name="Zhou L."/>
            <person name="Ni X."/>
            <person name="Tian J."/>
            <person name="Zhou Y."/>
            <person name="Sheng Y."/>
            <person name="Liu T."/>
            <person name="Pan Y."/>
            <person name="Xia L."/>
            <person name="Li J."/>
            <person name="Zhao F."/>
            <person name="Cao W."/>
        </authorList>
    </citation>
    <scope>NUCLEOTIDE SEQUENCE</scope>
    <source>
        <strain evidence="2">Rmic-2018</strain>
        <tissue evidence="2">Larvae</tissue>
    </source>
</reference>
<evidence type="ECO:0000313" key="2">
    <source>
        <dbReference type="EMBL" id="KAH8029864.1"/>
    </source>
</evidence>
<organism evidence="2 3">
    <name type="scientific">Rhipicephalus microplus</name>
    <name type="common">Cattle tick</name>
    <name type="synonym">Boophilus microplus</name>
    <dbReference type="NCBI Taxonomy" id="6941"/>
    <lineage>
        <taxon>Eukaryota</taxon>
        <taxon>Metazoa</taxon>
        <taxon>Ecdysozoa</taxon>
        <taxon>Arthropoda</taxon>
        <taxon>Chelicerata</taxon>
        <taxon>Arachnida</taxon>
        <taxon>Acari</taxon>
        <taxon>Parasitiformes</taxon>
        <taxon>Ixodida</taxon>
        <taxon>Ixodoidea</taxon>
        <taxon>Ixodidae</taxon>
        <taxon>Rhipicephalinae</taxon>
        <taxon>Rhipicephalus</taxon>
        <taxon>Boophilus</taxon>
    </lineage>
</organism>
<sequence length="209" mass="23320">MRRTIATAMARTQQKMAETRTLQSRTNIFFVITCPPATLSWAQRRANEPKVQATAAAGPVFGSQPGAMHFLSPLSHSSVPVRPYFSHSLHRRGNIATRIRCNRPSRGRVGGMRLTSSKNTSCKMKGFKGTQEERIRKGGDEHLLTVPRLAVRRSPAWSGHRSFPHSRKRARKPVSRERSTAAAHHPSLPRYRIESGSVNLCSVDGWIGM</sequence>
<feature type="region of interest" description="Disordered" evidence="1">
    <location>
        <begin position="155"/>
        <end position="188"/>
    </location>
</feature>
<gene>
    <name evidence="2" type="ORF">HPB51_004899</name>
</gene>
<dbReference type="Proteomes" id="UP000821866">
    <property type="component" value="Chromosome 3"/>
</dbReference>
<comment type="caution">
    <text evidence="2">The sequence shown here is derived from an EMBL/GenBank/DDBJ whole genome shotgun (WGS) entry which is preliminary data.</text>
</comment>
<feature type="compositionally biased region" description="Basic residues" evidence="1">
    <location>
        <begin position="162"/>
        <end position="173"/>
    </location>
</feature>
<protein>
    <submittedName>
        <fullName evidence="2">Uncharacterized protein</fullName>
    </submittedName>
</protein>
<keyword evidence="3" id="KW-1185">Reference proteome</keyword>
<dbReference type="AlphaFoldDB" id="A0A9J6E704"/>